<keyword evidence="3" id="KW-1185">Reference proteome</keyword>
<gene>
    <name evidence="2" type="ORF">C8D99_101107</name>
</gene>
<dbReference type="AlphaFoldDB" id="A0A4V3HHE7"/>
<protein>
    <submittedName>
        <fullName evidence="2">Uncharacterized protein</fullName>
    </submittedName>
</protein>
<dbReference type="EMBL" id="SORI01000001">
    <property type="protein sequence ID" value="TDY64961.1"/>
    <property type="molecule type" value="Genomic_DNA"/>
</dbReference>
<name>A0A4V3HHE7_9BACT</name>
<reference evidence="2 3" key="1">
    <citation type="submission" date="2019-03" db="EMBL/GenBank/DDBJ databases">
        <title>Genomic Encyclopedia of Type Strains, Phase IV (KMG-IV): sequencing the most valuable type-strain genomes for metagenomic binning, comparative biology and taxonomic classification.</title>
        <authorList>
            <person name="Goeker M."/>
        </authorList>
    </citation>
    <scope>NUCLEOTIDE SEQUENCE [LARGE SCALE GENOMIC DNA]</scope>
    <source>
        <strain evidence="2 3">DSM 25964</strain>
    </source>
</reference>
<feature type="region of interest" description="Disordered" evidence="1">
    <location>
        <begin position="309"/>
        <end position="328"/>
    </location>
</feature>
<organism evidence="2 3">
    <name type="scientific">Aminivibrio pyruvatiphilus</name>
    <dbReference type="NCBI Taxonomy" id="1005740"/>
    <lineage>
        <taxon>Bacteria</taxon>
        <taxon>Thermotogati</taxon>
        <taxon>Synergistota</taxon>
        <taxon>Synergistia</taxon>
        <taxon>Synergistales</taxon>
        <taxon>Aminobacteriaceae</taxon>
        <taxon>Aminivibrio</taxon>
    </lineage>
</organism>
<dbReference type="RefSeq" id="WP_133955255.1">
    <property type="nucleotide sequence ID" value="NZ_SORI01000001.1"/>
</dbReference>
<dbReference type="Proteomes" id="UP000295066">
    <property type="component" value="Unassembled WGS sequence"/>
</dbReference>
<accession>A0A4V3HHE7</accession>
<evidence type="ECO:0000256" key="1">
    <source>
        <dbReference type="SAM" id="MobiDB-lite"/>
    </source>
</evidence>
<sequence length="424" mass="45448">MRHPFGPFSGRGGTAGQTAAGGEEKAQGSPGRGAAGTLSLLFSCAAVLYLLFNPYPSLTPSRALEITKNSRDLSPLLSNEEFINAYEDAANARDTVGWLVDRTREGGFLVSYIYLDGKGDFKGWFFEVPPGSGEARRVTRSMGEHYVALIDDRFERSTPAVSERDRVTRWVKEAKALSGGGTVLEEISRELGRTGVRKDYGWMARPLGNGKWLVGFVYEPEGAGAGEKRGWVFHVNSRASSLLSGGGLPLGAGSVEDLLRLFGTPGDAPLPKVPVPADETDFIPLGVFMESTLTRFGGSPSEARLRFGEPGAVRRRNVAQPSDPPGGRPVLTMMWPGLSLDFSGSSGAERLVSAAVKTGSHPFGPDPGIRVGDLFSRVSDLLGEPSDRNSRSVVYSGRDVPFCLVFDLRKDGRIAGMSFSVPAE</sequence>
<feature type="region of interest" description="Disordered" evidence="1">
    <location>
        <begin position="1"/>
        <end position="31"/>
    </location>
</feature>
<proteinExistence type="predicted"/>
<comment type="caution">
    <text evidence="2">The sequence shown here is derived from an EMBL/GenBank/DDBJ whole genome shotgun (WGS) entry which is preliminary data.</text>
</comment>
<evidence type="ECO:0000313" key="2">
    <source>
        <dbReference type="EMBL" id="TDY64961.1"/>
    </source>
</evidence>
<evidence type="ECO:0000313" key="3">
    <source>
        <dbReference type="Proteomes" id="UP000295066"/>
    </source>
</evidence>